<dbReference type="Proteomes" id="UP000603453">
    <property type="component" value="Unassembled WGS sequence"/>
</dbReference>
<dbReference type="PANTHER" id="PTHR23065:SF7">
    <property type="entry name" value="NOSTRIN, ISOFORM H"/>
    <property type="match status" value="1"/>
</dbReference>
<keyword evidence="7" id="KW-1185">Reference proteome</keyword>
<keyword evidence="3" id="KW-0597">Phosphoprotein</keyword>
<dbReference type="OrthoDB" id="27823at2759"/>
<accession>A0A8H7QPW2</accession>
<protein>
    <recommendedName>
        <fullName evidence="5">FCH domain-containing protein</fullName>
    </recommendedName>
</protein>
<feature type="compositionally biased region" description="Polar residues" evidence="4">
    <location>
        <begin position="399"/>
        <end position="408"/>
    </location>
</feature>
<feature type="region of interest" description="Disordered" evidence="4">
    <location>
        <begin position="377"/>
        <end position="438"/>
    </location>
</feature>
<dbReference type="InterPro" id="IPR027267">
    <property type="entry name" value="AH/BAR_dom_sf"/>
</dbReference>
<gene>
    <name evidence="6" type="ORF">INT47_012667</name>
</gene>
<dbReference type="SMART" id="SM00055">
    <property type="entry name" value="FCH"/>
    <property type="match status" value="1"/>
</dbReference>
<dbReference type="AlphaFoldDB" id="A0A8H7QPW2"/>
<comment type="subcellular location">
    <subcellularLocation>
        <location evidence="1">Cytoplasm</location>
    </subcellularLocation>
</comment>
<dbReference type="Pfam" id="PF00611">
    <property type="entry name" value="FCH"/>
    <property type="match status" value="1"/>
</dbReference>
<dbReference type="GO" id="GO:0009898">
    <property type="term" value="C:cytoplasmic side of plasma membrane"/>
    <property type="evidence" value="ECO:0007669"/>
    <property type="project" value="TreeGrafter"/>
</dbReference>
<feature type="domain" description="FCH" evidence="5">
    <location>
        <begin position="11"/>
        <end position="92"/>
    </location>
</feature>
<organism evidence="6 7">
    <name type="scientific">Mucor saturninus</name>
    <dbReference type="NCBI Taxonomy" id="64648"/>
    <lineage>
        <taxon>Eukaryota</taxon>
        <taxon>Fungi</taxon>
        <taxon>Fungi incertae sedis</taxon>
        <taxon>Mucoromycota</taxon>
        <taxon>Mucoromycotina</taxon>
        <taxon>Mucoromycetes</taxon>
        <taxon>Mucorales</taxon>
        <taxon>Mucorineae</taxon>
        <taxon>Mucoraceae</taxon>
        <taxon>Mucor</taxon>
    </lineage>
</organism>
<evidence type="ECO:0000256" key="3">
    <source>
        <dbReference type="ARBA" id="ARBA00022553"/>
    </source>
</evidence>
<evidence type="ECO:0000259" key="5">
    <source>
        <dbReference type="SMART" id="SM00055"/>
    </source>
</evidence>
<dbReference type="SUPFAM" id="SSF103657">
    <property type="entry name" value="BAR/IMD domain-like"/>
    <property type="match status" value="1"/>
</dbReference>
<evidence type="ECO:0000256" key="2">
    <source>
        <dbReference type="ARBA" id="ARBA00022490"/>
    </source>
</evidence>
<dbReference type="Gene3D" id="1.20.1270.60">
    <property type="entry name" value="Arfaptin homology (AH) domain/BAR domain"/>
    <property type="match status" value="1"/>
</dbReference>
<dbReference type="GO" id="GO:0007010">
    <property type="term" value="P:cytoskeleton organization"/>
    <property type="evidence" value="ECO:0007669"/>
    <property type="project" value="TreeGrafter"/>
</dbReference>
<dbReference type="GO" id="GO:0120104">
    <property type="term" value="C:mitotic actomyosin contractile ring, proximal layer"/>
    <property type="evidence" value="ECO:0007669"/>
    <property type="project" value="TreeGrafter"/>
</dbReference>
<comment type="caution">
    <text evidence="6">The sequence shown here is derived from an EMBL/GenBank/DDBJ whole genome shotgun (WGS) entry which is preliminary data.</text>
</comment>
<dbReference type="EMBL" id="JAEPRD010000146">
    <property type="protein sequence ID" value="KAG2196466.1"/>
    <property type="molecule type" value="Genomic_DNA"/>
</dbReference>
<dbReference type="GO" id="GO:0005543">
    <property type="term" value="F:phospholipid binding"/>
    <property type="evidence" value="ECO:0007669"/>
    <property type="project" value="TreeGrafter"/>
</dbReference>
<reference evidence="6" key="1">
    <citation type="submission" date="2020-12" db="EMBL/GenBank/DDBJ databases">
        <title>Metabolic potential, ecology and presence of endohyphal bacteria is reflected in genomic diversity of Mucoromycotina.</title>
        <authorList>
            <person name="Muszewska A."/>
            <person name="Okrasinska A."/>
            <person name="Steczkiewicz K."/>
            <person name="Drgas O."/>
            <person name="Orlowska M."/>
            <person name="Perlinska-Lenart U."/>
            <person name="Aleksandrzak-Piekarczyk T."/>
            <person name="Szatraj K."/>
            <person name="Zielenkiewicz U."/>
            <person name="Pilsyk S."/>
            <person name="Malc E."/>
            <person name="Mieczkowski P."/>
            <person name="Kruszewska J.S."/>
            <person name="Biernat P."/>
            <person name="Pawlowska J."/>
        </authorList>
    </citation>
    <scope>NUCLEOTIDE SEQUENCE</scope>
    <source>
        <strain evidence="6">WA0000017839</strain>
    </source>
</reference>
<evidence type="ECO:0000256" key="1">
    <source>
        <dbReference type="ARBA" id="ARBA00004496"/>
    </source>
</evidence>
<evidence type="ECO:0000313" key="7">
    <source>
        <dbReference type="Proteomes" id="UP000603453"/>
    </source>
</evidence>
<proteinExistence type="predicted"/>
<dbReference type="PANTHER" id="PTHR23065">
    <property type="entry name" value="PROLINE-SERINE-THREONINE PHOSPHATASE INTERACTING PROTEIN 1"/>
    <property type="match status" value="1"/>
</dbReference>
<evidence type="ECO:0000256" key="4">
    <source>
        <dbReference type="SAM" id="MobiDB-lite"/>
    </source>
</evidence>
<sequence>MSQEATSSIENNFWSSDKTALNILLDKLDQSNKTTNAIKDFFTERARIEQEYGNQLLKLSETFNIQHEEEFSIISNTTEMNARAHIDLGDNIKNLLELPLTDYVQDQVNIQTFMTNQMKESQNMKMLHGDNVKKTRQSYINECQKPTLSPKEAEVLDFEYRKAINLMQSNSPSWIHDWRESCKTFESLELNRLSYLKAVIKTFSSMTACAYSIDEQTCERLVTVMDDMNATENILKFISNHGTGSVLPDIPKYTKFKRNKEIVLKQEHQPIITIKEINIPTKHDEQLRSVNDQLKKIPNPWDNSDLNPKSSLPPHQYPLDPVYKSNVRQISSHSEPVLSNFTFKQDEKSVNHNQNKSTLVASYEEPNYQTAQHFLPWSTKSTTPTPRHISTKNPVPAPNRNSSSSVLTPPSPMFSQMDFYYSPSDNHHHNDLQQPHIC</sequence>
<keyword evidence="2" id="KW-0963">Cytoplasm</keyword>
<dbReference type="InterPro" id="IPR001060">
    <property type="entry name" value="FCH_dom"/>
</dbReference>
<name>A0A8H7QPW2_9FUNG</name>
<evidence type="ECO:0000313" key="6">
    <source>
        <dbReference type="EMBL" id="KAG2196466.1"/>
    </source>
</evidence>